<feature type="domain" description="Nucleoside phosphorylase" evidence="10">
    <location>
        <begin position="552"/>
        <end position="825"/>
    </location>
</feature>
<dbReference type="Pfam" id="PF00023">
    <property type="entry name" value="Ank"/>
    <property type="match status" value="1"/>
</dbReference>
<keyword evidence="8" id="KW-0040">ANK repeat</keyword>
<dbReference type="InterPro" id="IPR036565">
    <property type="entry name" value="Mur-like_cat_sf"/>
</dbReference>
<feature type="repeat" description="ANK" evidence="8">
    <location>
        <begin position="1614"/>
        <end position="1638"/>
    </location>
</feature>
<dbReference type="Pfam" id="PF12796">
    <property type="entry name" value="Ank_2"/>
    <property type="match status" value="1"/>
</dbReference>
<evidence type="ECO:0000256" key="1">
    <source>
        <dbReference type="ARBA" id="ARBA00008276"/>
    </source>
</evidence>
<organism evidence="12 13">
    <name type="scientific">Aspergillus felis</name>
    <dbReference type="NCBI Taxonomy" id="1287682"/>
    <lineage>
        <taxon>Eukaryota</taxon>
        <taxon>Fungi</taxon>
        <taxon>Dikarya</taxon>
        <taxon>Ascomycota</taxon>
        <taxon>Pezizomycotina</taxon>
        <taxon>Eurotiomycetes</taxon>
        <taxon>Eurotiomycetidae</taxon>
        <taxon>Eurotiales</taxon>
        <taxon>Aspergillaceae</taxon>
        <taxon>Aspergillus</taxon>
        <taxon>Aspergillus subgen. Fumigati</taxon>
    </lineage>
</organism>
<evidence type="ECO:0000259" key="11">
    <source>
        <dbReference type="Pfam" id="PF24883"/>
    </source>
</evidence>
<keyword evidence="6" id="KW-0067">ATP-binding</keyword>
<dbReference type="EMBL" id="JACBAE010001363">
    <property type="protein sequence ID" value="KAF7161387.1"/>
    <property type="molecule type" value="Genomic_DNA"/>
</dbReference>
<gene>
    <name evidence="12" type="ORF">CNMCM5623_007001</name>
</gene>
<dbReference type="Gene3D" id="1.25.40.20">
    <property type="entry name" value="Ankyrin repeat-containing domain"/>
    <property type="match status" value="1"/>
</dbReference>
<evidence type="ECO:0000256" key="5">
    <source>
        <dbReference type="ARBA" id="ARBA00022741"/>
    </source>
</evidence>
<dbReference type="SMART" id="SM00248">
    <property type="entry name" value="ANK"/>
    <property type="match status" value="3"/>
</dbReference>
<dbReference type="Gene3D" id="3.90.190.20">
    <property type="entry name" value="Mur ligase, C-terminal domain"/>
    <property type="match status" value="1"/>
</dbReference>
<evidence type="ECO:0000256" key="8">
    <source>
        <dbReference type="PROSITE-ProRule" id="PRU00023"/>
    </source>
</evidence>
<dbReference type="InterPro" id="IPR035994">
    <property type="entry name" value="Nucleoside_phosphorylase_sf"/>
</dbReference>
<feature type="compositionally biased region" description="Basic and acidic residues" evidence="9">
    <location>
        <begin position="500"/>
        <end position="513"/>
    </location>
</feature>
<dbReference type="NCBIfam" id="TIGR01499">
    <property type="entry name" value="folC"/>
    <property type="match status" value="1"/>
</dbReference>
<evidence type="ECO:0000313" key="13">
    <source>
        <dbReference type="Proteomes" id="UP000654922"/>
    </source>
</evidence>
<dbReference type="SUPFAM" id="SSF53623">
    <property type="entry name" value="MurD-like peptide ligases, catalytic domain"/>
    <property type="match status" value="1"/>
</dbReference>
<sequence length="1666" mass="186233">MKRTYEDNAVNSLNVIHVSGTKGKGSTCAFTRSFLCAHSLRTGFPKKIGLYTGPHLQSIRERIQIDDNPVPEDLFTRYFFEVWDRIMPEDTKMYSRVRVAKQPRYLQFLALLAFHTFIREEVDAAIFEVHHGGEYDATNVIQSPVVTGITSLGMDHVAQLGPTIETIAWHKAGIFKPGAPAFSVTQDLGPAEVMRKRVLDKGTTLTFVSANECLPISGRTLSVPVQRLNCSLALELTKAFLRIKAPGHTLTDADISHGVENFQMIGRFEIIDEGQLQWFVDGAHNVLSLEQAAEWFARNAKNEYKCHTLIFSHLSAERDGATLVRGLAHALFKNKVKPGHVIFTTYQEKDDDPIDQSIKGSEPLLHLYASVWKELDPQAMVTTTPTIEGAIICGTSRNLESKGSRQEEITALKDVQAYVKRKILPNPKDVKFYKGESEDQDGICSALSRKAETAERWKEPLLPTVMPHDEAVLLNNLLTKSSYSKDSLLSPISRRGHKTVAMERTPEGRRYNEEGSLSVTDGSRKKRRGYDGSPIPSTNEYCANQWTYNDYTVAVVCAMGFEMSAVRYMLDDEHPRLPTKQGDSNLYILGELSGHNVVIACLPGTQGKGAAAIVANNMQRTFPSIKLRLLVGIGGGVPGPTHDVRLGDIVVSMPDGLFGGVVQYDLGKDVEDGFTLKGFLWPPPPILRSAVEMMRSDHLTKSNKVNTFLSEMLQKWPGLADYQRPPTDSDVLFQTDYPHVPDQATCRIVDRPARGSDNPKIHYGLIASGDRVMRSAMKRNKTGRDIGDILCFEMEAAGIMTEFPCIVIRGISDYADSHKCDTWQHYAAAAAAGCAKELLSYLDPEERQVPPIMTLQQPLHGGFGVSRGLPGNTNIPTSREGSPAQRCTVLGQHLRGGIPSLSEEHKRMLLDSLKFDQLDARQVTIKKAHAKTCRWLLSKPEYLDWLDNTKLGEHHGFLWMKGKPGAGKSTIMKFALANARKTMKDRIIISFFFNARGEDLEKTTVGLYRALLSEIIERVPELQCVFDTLELRTWNSGGHHQWGVELLKDLFEQAILRLEQSSIVCFIDALDECAEHQVRDMISFFEHVGELTVDAGIHFRVLFSSRHYPYITIKRGLELTLEGQEGHIQDITNYVNSELKIGHSNRAMQIRSELQEKASGVFMWVILVVGILNKEYDGGRVHALQKILHRIPGDLHELFRDILTRDSNNRNELLLCIQLVLFARQPLKPEELYFAILSGIEPGALTEWATDVITVDVIGRFILNSSKGLAEITCSKAPTVQFIHESVRDFLLKENWPCKIWPDFGSNLQGQSHDQLKQCCLTYINIDVSKHVDLSKLRAWTSSLEAENLCQSVAKAFPFLEYAVCNVLYHADAAEGTGIAQGDFIQGFQLPYWVQLDNLFVKYGKLRHGQNVSLLYILAEGNLSNLIRVHPSVLSCFDVEEERYESPFFASLATGSGKALQALLQAYTANMPPESRLRELCDKYCQGGSRNPKLEYHRFSAFNHWNVLSHIAELLSHIAELDEVIFAFVLETGKFMESMLDAKNKDGQTLLSWAAAKGKEAVFKLLLATRQVDPDSRDSDGRTPLSWAAENGNEAIVKLLLTTGQVDPDSKDIDGHTPLSWAARKGNEVIVKLLLATGQVDPYSKDNIGWAPISWAVESIQNRYGA</sequence>
<dbReference type="InterPro" id="IPR036770">
    <property type="entry name" value="Ankyrin_rpt-contain_sf"/>
</dbReference>
<dbReference type="OrthoDB" id="194358at2759"/>
<feature type="repeat" description="ANK" evidence="8">
    <location>
        <begin position="1580"/>
        <end position="1604"/>
    </location>
</feature>
<evidence type="ECO:0000256" key="4">
    <source>
        <dbReference type="ARBA" id="ARBA00022737"/>
    </source>
</evidence>
<dbReference type="Gene3D" id="3.40.50.300">
    <property type="entry name" value="P-loop containing nucleotide triphosphate hydrolases"/>
    <property type="match status" value="1"/>
</dbReference>
<evidence type="ECO:0000256" key="2">
    <source>
        <dbReference type="ARBA" id="ARBA00022598"/>
    </source>
</evidence>
<evidence type="ECO:0000256" key="7">
    <source>
        <dbReference type="ARBA" id="ARBA00022842"/>
    </source>
</evidence>
<evidence type="ECO:0000313" key="12">
    <source>
        <dbReference type="EMBL" id="KAF7161387.1"/>
    </source>
</evidence>
<protein>
    <submittedName>
        <fullName evidence="12">Uncharacterized protein</fullName>
    </submittedName>
</protein>
<feature type="region of interest" description="Disordered" evidence="9">
    <location>
        <begin position="494"/>
        <end position="534"/>
    </location>
</feature>
<dbReference type="PROSITE" id="PS50297">
    <property type="entry name" value="ANK_REP_REGION"/>
    <property type="match status" value="2"/>
</dbReference>
<dbReference type="SUPFAM" id="SSF53167">
    <property type="entry name" value="Purine and uridine phosphorylases"/>
    <property type="match status" value="1"/>
</dbReference>
<comment type="similarity">
    <text evidence="1">Belongs to the folylpolyglutamate synthase family.</text>
</comment>
<comment type="caution">
    <text evidence="12">The sequence shown here is derived from an EMBL/GenBank/DDBJ whole genome shotgun (WGS) entry which is preliminary data.</text>
</comment>
<dbReference type="PANTHER" id="PTHR46082:SF11">
    <property type="entry name" value="AAA+ ATPASE DOMAIN-CONTAINING PROTEIN-RELATED"/>
    <property type="match status" value="1"/>
</dbReference>
<dbReference type="InterPro" id="IPR027417">
    <property type="entry name" value="P-loop_NTPase"/>
</dbReference>
<dbReference type="GO" id="GO:0009116">
    <property type="term" value="P:nucleoside metabolic process"/>
    <property type="evidence" value="ECO:0007669"/>
    <property type="project" value="InterPro"/>
</dbReference>
<evidence type="ECO:0000256" key="9">
    <source>
        <dbReference type="SAM" id="MobiDB-lite"/>
    </source>
</evidence>
<dbReference type="InterPro" id="IPR053137">
    <property type="entry name" value="NLR-like"/>
</dbReference>
<dbReference type="PANTHER" id="PTHR46082">
    <property type="entry name" value="ATP/GTP-BINDING PROTEIN-RELATED"/>
    <property type="match status" value="1"/>
</dbReference>
<name>A0A8H6PVV6_9EURO</name>
<dbReference type="InterPro" id="IPR056884">
    <property type="entry name" value="NPHP3-like_N"/>
</dbReference>
<dbReference type="PROSITE" id="PS50088">
    <property type="entry name" value="ANK_REPEAT"/>
    <property type="match status" value="2"/>
</dbReference>
<keyword evidence="4" id="KW-0677">Repeat</keyword>
<dbReference type="GO" id="GO:0046872">
    <property type="term" value="F:metal ion binding"/>
    <property type="evidence" value="ECO:0007669"/>
    <property type="project" value="UniProtKB-KW"/>
</dbReference>
<dbReference type="Gene3D" id="3.40.50.1580">
    <property type="entry name" value="Nucleoside phosphorylase domain"/>
    <property type="match status" value="1"/>
</dbReference>
<dbReference type="InterPro" id="IPR001645">
    <property type="entry name" value="Folylpolyglutamate_synth"/>
</dbReference>
<dbReference type="SUPFAM" id="SSF48403">
    <property type="entry name" value="Ankyrin repeat"/>
    <property type="match status" value="1"/>
</dbReference>
<proteinExistence type="inferred from homology"/>
<keyword evidence="2" id="KW-0436">Ligase</keyword>
<keyword evidence="5" id="KW-0547">Nucleotide-binding</keyword>
<dbReference type="SUPFAM" id="SSF53244">
    <property type="entry name" value="MurD-like peptide ligases, peptide-binding domain"/>
    <property type="match status" value="1"/>
</dbReference>
<dbReference type="UniPathway" id="UPA00850"/>
<dbReference type="Gene3D" id="3.40.1190.10">
    <property type="entry name" value="Mur-like, catalytic domain"/>
    <property type="match status" value="1"/>
</dbReference>
<dbReference type="Pfam" id="PF24883">
    <property type="entry name" value="NPHP3_N"/>
    <property type="match status" value="1"/>
</dbReference>
<dbReference type="GO" id="GO:0005524">
    <property type="term" value="F:ATP binding"/>
    <property type="evidence" value="ECO:0007669"/>
    <property type="project" value="UniProtKB-KW"/>
</dbReference>
<dbReference type="Pfam" id="PF01048">
    <property type="entry name" value="PNP_UDP_1"/>
    <property type="match status" value="1"/>
</dbReference>
<evidence type="ECO:0000256" key="3">
    <source>
        <dbReference type="ARBA" id="ARBA00022723"/>
    </source>
</evidence>
<dbReference type="InterPro" id="IPR036615">
    <property type="entry name" value="Mur_ligase_C_dom_sf"/>
</dbReference>
<feature type="domain" description="Nephrocystin 3-like N-terminal" evidence="11">
    <location>
        <begin position="932"/>
        <end position="1106"/>
    </location>
</feature>
<dbReference type="InterPro" id="IPR002110">
    <property type="entry name" value="Ankyrin_rpt"/>
</dbReference>
<evidence type="ECO:0000259" key="10">
    <source>
        <dbReference type="Pfam" id="PF01048"/>
    </source>
</evidence>
<evidence type="ECO:0000256" key="6">
    <source>
        <dbReference type="ARBA" id="ARBA00022840"/>
    </source>
</evidence>
<dbReference type="SUPFAM" id="SSF52540">
    <property type="entry name" value="P-loop containing nucleoside triphosphate hydrolases"/>
    <property type="match status" value="1"/>
</dbReference>
<dbReference type="Proteomes" id="UP000654922">
    <property type="component" value="Unassembled WGS sequence"/>
</dbReference>
<keyword evidence="3" id="KW-0479">Metal-binding</keyword>
<keyword evidence="7" id="KW-0460">Magnesium</keyword>
<dbReference type="InterPro" id="IPR000845">
    <property type="entry name" value="Nucleoside_phosphorylase_d"/>
</dbReference>
<dbReference type="GO" id="GO:0004326">
    <property type="term" value="F:tetrahydrofolylpolyglutamate synthase activity"/>
    <property type="evidence" value="ECO:0007669"/>
    <property type="project" value="InterPro"/>
</dbReference>
<accession>A0A8H6PVV6</accession>
<reference evidence="12" key="1">
    <citation type="submission" date="2020-06" db="EMBL/GenBank/DDBJ databases">
        <title>Draft genome sequences of strains closely related to Aspergillus parafelis and Aspergillus hiratsukae.</title>
        <authorList>
            <person name="Dos Santos R.A.C."/>
            <person name="Rivero-Menendez O."/>
            <person name="Steenwyk J.L."/>
            <person name="Mead M.E."/>
            <person name="Goldman G.H."/>
            <person name="Alastruey-Izquierdo A."/>
            <person name="Rokas A."/>
        </authorList>
    </citation>
    <scope>NUCLEOTIDE SEQUENCE</scope>
    <source>
        <strain evidence="12">CNM-CM5623</strain>
    </source>
</reference>